<evidence type="ECO:0000313" key="1">
    <source>
        <dbReference type="EMBL" id="KAK4523045.1"/>
    </source>
</evidence>
<accession>A0AAV9I486</accession>
<name>A0AAV9I486_9RHOD</name>
<comment type="caution">
    <text evidence="1">The sequence shown here is derived from an EMBL/GenBank/DDBJ whole genome shotgun (WGS) entry which is preliminary data.</text>
</comment>
<protein>
    <submittedName>
        <fullName evidence="1">Uncharacterized protein</fullName>
    </submittedName>
</protein>
<sequence>MSWDNDGQRLWTGKDFIEYVKLRWGNPLFRRNCCWYSTGSIVSCDTGKVVALLEGLELGMVKSISQPSSNQATVEALVSSKKLYFLKDPVTGKYWTERDSKRVNPMFYPQQDTLVTWNSHSVELKRNFSVACKTLGARIIDMASIRVYSLPTFVKLRSKKAGYISTLERYDLYRYSNIFSRFFTSPILSWTRYGDCPAWYGKGKCASYLVSKKLNNIQSLPKDFMSQVRSYDPLFLQQPLLSDGNDLSNNDEDSRRRLLGERRFLSK</sequence>
<evidence type="ECO:0000313" key="2">
    <source>
        <dbReference type="Proteomes" id="UP001300502"/>
    </source>
</evidence>
<reference evidence="1 2" key="1">
    <citation type="submission" date="2022-07" db="EMBL/GenBank/DDBJ databases">
        <title>Genome-wide signatures of adaptation to extreme environments.</title>
        <authorList>
            <person name="Cho C.H."/>
            <person name="Yoon H.S."/>
        </authorList>
    </citation>
    <scope>NUCLEOTIDE SEQUENCE [LARGE SCALE GENOMIC DNA]</scope>
    <source>
        <strain evidence="1 2">108.79 E11</strain>
    </source>
</reference>
<gene>
    <name evidence="1" type="ORF">GAYE_PCTG33G0935</name>
</gene>
<dbReference type="AlphaFoldDB" id="A0AAV9I486"/>
<proteinExistence type="predicted"/>
<keyword evidence="2" id="KW-1185">Reference proteome</keyword>
<dbReference type="EMBL" id="JANCYU010000010">
    <property type="protein sequence ID" value="KAK4523045.1"/>
    <property type="molecule type" value="Genomic_DNA"/>
</dbReference>
<organism evidence="1 2">
    <name type="scientific">Galdieria yellowstonensis</name>
    <dbReference type="NCBI Taxonomy" id="3028027"/>
    <lineage>
        <taxon>Eukaryota</taxon>
        <taxon>Rhodophyta</taxon>
        <taxon>Bangiophyceae</taxon>
        <taxon>Galdieriales</taxon>
        <taxon>Galdieriaceae</taxon>
        <taxon>Galdieria</taxon>
    </lineage>
</organism>
<dbReference type="Proteomes" id="UP001300502">
    <property type="component" value="Unassembled WGS sequence"/>
</dbReference>